<proteinExistence type="predicted"/>
<keyword evidence="2" id="KW-1185">Reference proteome</keyword>
<organism evidence="1 2">
    <name type="scientific">Pluteus cervinus</name>
    <dbReference type="NCBI Taxonomy" id="181527"/>
    <lineage>
        <taxon>Eukaryota</taxon>
        <taxon>Fungi</taxon>
        <taxon>Dikarya</taxon>
        <taxon>Basidiomycota</taxon>
        <taxon>Agaricomycotina</taxon>
        <taxon>Agaricomycetes</taxon>
        <taxon>Agaricomycetidae</taxon>
        <taxon>Agaricales</taxon>
        <taxon>Pluteineae</taxon>
        <taxon>Pluteaceae</taxon>
        <taxon>Pluteus</taxon>
    </lineage>
</organism>
<evidence type="ECO:0000313" key="1">
    <source>
        <dbReference type="EMBL" id="TFK64663.1"/>
    </source>
</evidence>
<evidence type="ECO:0000313" key="2">
    <source>
        <dbReference type="Proteomes" id="UP000308600"/>
    </source>
</evidence>
<sequence>MSGSDSPTSSTRHSGDFSIISTQDAYSNDRSAILDQVSSSWVSSSPWMIREILNTIFFFLIPQYDLLTQAVLQGKTYNLAEDRATLLAAALTCHAISGSAQAALWNTMDSFVPMIPLLPLSPVDGKYKIDDIPVCDSRCTFGSSSHLSLVKVFVFDKTEWLMSDFAIQMAFTSITPVLFPRLSRLVIPKFKSGLTPNQTLFLPCLLASPLTDVVVGGIDDSHTFDAFTSVLAFRARNSLQSISCAWMDLPRTITSLPSLHTVTIAAPLSNQDVVIADLCECPSLRRLELCLSKAFPDEPNSAIRTPKLVFFDHLESLTLSGEYVGICDFLGLLKTRNLQELQLRPEVQIGTNKFQAYMTNTMLLLSAQPYQSLKALEITYNGKPEIPIPSFVSPHPSVCRTFFKGLSALPLACLHFSGPILIPAVPLNLITSYFPNLHTLYLPRYRKECVPTWDDLHSLARNAPKLRHLGTRIQTRPIQRNPPASNHCLDTLYVYSSQIEDTWYATEQLDQSFPYLRKVTTGSTASAECQAGWKEVEELLGLCQRSRRRF</sequence>
<name>A0ACD3AG70_9AGAR</name>
<protein>
    <submittedName>
        <fullName evidence="1">Uncharacterized protein</fullName>
    </submittedName>
</protein>
<reference evidence="1 2" key="1">
    <citation type="journal article" date="2019" name="Nat. Ecol. Evol.">
        <title>Megaphylogeny resolves global patterns of mushroom evolution.</title>
        <authorList>
            <person name="Varga T."/>
            <person name="Krizsan K."/>
            <person name="Foldi C."/>
            <person name="Dima B."/>
            <person name="Sanchez-Garcia M."/>
            <person name="Sanchez-Ramirez S."/>
            <person name="Szollosi G.J."/>
            <person name="Szarkandi J.G."/>
            <person name="Papp V."/>
            <person name="Albert L."/>
            <person name="Andreopoulos W."/>
            <person name="Angelini C."/>
            <person name="Antonin V."/>
            <person name="Barry K.W."/>
            <person name="Bougher N.L."/>
            <person name="Buchanan P."/>
            <person name="Buyck B."/>
            <person name="Bense V."/>
            <person name="Catcheside P."/>
            <person name="Chovatia M."/>
            <person name="Cooper J."/>
            <person name="Damon W."/>
            <person name="Desjardin D."/>
            <person name="Finy P."/>
            <person name="Geml J."/>
            <person name="Haridas S."/>
            <person name="Hughes K."/>
            <person name="Justo A."/>
            <person name="Karasinski D."/>
            <person name="Kautmanova I."/>
            <person name="Kiss B."/>
            <person name="Kocsube S."/>
            <person name="Kotiranta H."/>
            <person name="LaButti K.M."/>
            <person name="Lechner B.E."/>
            <person name="Liimatainen K."/>
            <person name="Lipzen A."/>
            <person name="Lukacs Z."/>
            <person name="Mihaltcheva S."/>
            <person name="Morgado L.N."/>
            <person name="Niskanen T."/>
            <person name="Noordeloos M.E."/>
            <person name="Ohm R.A."/>
            <person name="Ortiz-Santana B."/>
            <person name="Ovrebo C."/>
            <person name="Racz N."/>
            <person name="Riley R."/>
            <person name="Savchenko A."/>
            <person name="Shiryaev A."/>
            <person name="Soop K."/>
            <person name="Spirin V."/>
            <person name="Szebenyi C."/>
            <person name="Tomsovsky M."/>
            <person name="Tulloss R.E."/>
            <person name="Uehling J."/>
            <person name="Grigoriev I.V."/>
            <person name="Vagvolgyi C."/>
            <person name="Papp T."/>
            <person name="Martin F.M."/>
            <person name="Miettinen O."/>
            <person name="Hibbett D.S."/>
            <person name="Nagy L.G."/>
        </authorList>
    </citation>
    <scope>NUCLEOTIDE SEQUENCE [LARGE SCALE GENOMIC DNA]</scope>
    <source>
        <strain evidence="1 2">NL-1719</strain>
    </source>
</reference>
<dbReference type="EMBL" id="ML208466">
    <property type="protein sequence ID" value="TFK64663.1"/>
    <property type="molecule type" value="Genomic_DNA"/>
</dbReference>
<dbReference type="Proteomes" id="UP000308600">
    <property type="component" value="Unassembled WGS sequence"/>
</dbReference>
<gene>
    <name evidence="1" type="ORF">BDN72DRAFT_846371</name>
</gene>
<accession>A0ACD3AG70</accession>